<dbReference type="PANTHER" id="PTHR47891">
    <property type="entry name" value="TRANSPORTER-RELATED"/>
    <property type="match status" value="1"/>
</dbReference>
<dbReference type="PANTHER" id="PTHR47891:SF2">
    <property type="entry name" value="MAGNESIUM AND COBALT TRANSPORTER"/>
    <property type="match status" value="1"/>
</dbReference>
<comment type="caution">
    <text evidence="1">The sequence shown here is derived from an EMBL/GenBank/DDBJ whole genome shotgun (WGS) entry which is preliminary data.</text>
</comment>
<feature type="non-terminal residue" evidence="1">
    <location>
        <position position="1"/>
    </location>
</feature>
<dbReference type="GO" id="GO:0046873">
    <property type="term" value="F:metal ion transmembrane transporter activity"/>
    <property type="evidence" value="ECO:0007669"/>
    <property type="project" value="InterPro"/>
</dbReference>
<dbReference type="Pfam" id="PF01544">
    <property type="entry name" value="CorA"/>
    <property type="match status" value="1"/>
</dbReference>
<organism evidence="1">
    <name type="scientific">marine sediment metagenome</name>
    <dbReference type="NCBI Taxonomy" id="412755"/>
    <lineage>
        <taxon>unclassified sequences</taxon>
        <taxon>metagenomes</taxon>
        <taxon>ecological metagenomes</taxon>
    </lineage>
</organism>
<gene>
    <name evidence="1" type="ORF">S01H4_19593</name>
</gene>
<dbReference type="InterPro" id="IPR002523">
    <property type="entry name" value="MgTranspt_CorA/ZnTranspt_ZntB"/>
</dbReference>
<protein>
    <submittedName>
        <fullName evidence="1">Uncharacterized protein</fullName>
    </submittedName>
</protein>
<dbReference type="InterPro" id="IPR045861">
    <property type="entry name" value="CorA_cytoplasmic_dom"/>
</dbReference>
<accession>X0ZHF0</accession>
<reference evidence="1" key="1">
    <citation type="journal article" date="2014" name="Front. Microbiol.">
        <title>High frequency of phylogenetically diverse reductive dehalogenase-homologous genes in deep subseafloor sedimentary metagenomes.</title>
        <authorList>
            <person name="Kawai M."/>
            <person name="Futagami T."/>
            <person name="Toyoda A."/>
            <person name="Takaki Y."/>
            <person name="Nishi S."/>
            <person name="Hori S."/>
            <person name="Arai W."/>
            <person name="Tsubouchi T."/>
            <person name="Morono Y."/>
            <person name="Uchiyama I."/>
            <person name="Ito T."/>
            <person name="Fujiyama A."/>
            <person name="Inagaki F."/>
            <person name="Takami H."/>
        </authorList>
    </citation>
    <scope>NUCLEOTIDE SEQUENCE</scope>
    <source>
        <strain evidence="1">Expedition CK06-06</strain>
    </source>
</reference>
<evidence type="ECO:0000313" key="1">
    <source>
        <dbReference type="EMBL" id="GAG57557.1"/>
    </source>
</evidence>
<sequence length="214" mass="25446">FSDVSQRFEIDLEDLQDVQDLDERPRLQIEDKFTMIVLRVPVDIRKEDREYSTSPIGIFTNGKDIIIIQNDVVPIRKKRLRERIRYSTTVADIIYRWFEIVNHSFETALDLVEAAINETEEVLMSEIYPSQLVWFFQLSSDAIFMETSLKANMKVLRRLKRYNVVGRLILDVDRLEELEVDLQQQVELSVIYRDLIAINNNNTILFIDKRYLVW</sequence>
<dbReference type="Gene3D" id="3.30.460.20">
    <property type="entry name" value="CorA soluble domain-like"/>
    <property type="match status" value="1"/>
</dbReference>
<dbReference type="AlphaFoldDB" id="X0ZHF0"/>
<dbReference type="EMBL" id="BART01008748">
    <property type="protein sequence ID" value="GAG57557.1"/>
    <property type="molecule type" value="Genomic_DNA"/>
</dbReference>
<dbReference type="InterPro" id="IPR047199">
    <property type="entry name" value="CorA-like"/>
</dbReference>
<dbReference type="GO" id="GO:0016020">
    <property type="term" value="C:membrane"/>
    <property type="evidence" value="ECO:0007669"/>
    <property type="project" value="InterPro"/>
</dbReference>
<dbReference type="SUPFAM" id="SSF143865">
    <property type="entry name" value="CorA soluble domain-like"/>
    <property type="match status" value="1"/>
</dbReference>
<proteinExistence type="predicted"/>
<name>X0ZHF0_9ZZZZ</name>